<comment type="caution">
    <text evidence="3">The sequence shown here is derived from an EMBL/GenBank/DDBJ whole genome shotgun (WGS) entry which is preliminary data.</text>
</comment>
<organism evidence="3 4">
    <name type="scientific">Candidatus Copromonas faecavium</name>
    <name type="common">nom. illeg.</name>
    <dbReference type="NCBI Taxonomy" id="2840740"/>
    <lineage>
        <taxon>Bacteria</taxon>
        <taxon>Bacillati</taxon>
        <taxon>Bacillota</taxon>
        <taxon>Clostridia</taxon>
        <taxon>Lachnospirales</taxon>
        <taxon>Lachnospiraceae</taxon>
        <taxon>Candidatus Copromonas (nom. illeg.)</taxon>
    </lineage>
</organism>
<dbReference type="InterPro" id="IPR035985">
    <property type="entry name" value="Ubiquitin-activating_enz"/>
</dbReference>
<sequence length="248" mass="26747">MREQFARTQLLLGETSMERLSRARVAVFGIGGVGGHAMEALARSGIGTLDLIDSDKVCLSNLNRQIIATRSTLGMYKVDAARERILDINPEAVVNVYRTFFLPENADSFPFSEYDYVVDAIDTVAGKLALAEQAERYGVPIISSMGAGNKMEASALEVSDIYKTSVCPLARVMRRELKKRGIKHLKVVYSKEIAMTPGHDHMGGDKEPETKGTAGRPAPGSNAFVPAAAGLILAGEVIKDLTGVRGSF</sequence>
<feature type="region of interest" description="Disordered" evidence="1">
    <location>
        <begin position="197"/>
        <end position="220"/>
    </location>
</feature>
<evidence type="ECO:0000259" key="2">
    <source>
        <dbReference type="Pfam" id="PF00899"/>
    </source>
</evidence>
<dbReference type="CDD" id="cd00755">
    <property type="entry name" value="YgdL_like"/>
    <property type="match status" value="1"/>
</dbReference>
<dbReference type="AlphaFoldDB" id="A0A9D1D4K6"/>
<evidence type="ECO:0000313" key="4">
    <source>
        <dbReference type="Proteomes" id="UP000824250"/>
    </source>
</evidence>
<dbReference type="SUPFAM" id="SSF69572">
    <property type="entry name" value="Activating enzymes of the ubiquitin-like proteins"/>
    <property type="match status" value="1"/>
</dbReference>
<dbReference type="Pfam" id="PF00899">
    <property type="entry name" value="ThiF"/>
    <property type="match status" value="1"/>
</dbReference>
<proteinExistence type="predicted"/>
<dbReference type="PANTHER" id="PTHR43267:SF1">
    <property type="entry name" value="TRNA THREONYLCARBAMOYLADENOSINE DEHYDRATASE"/>
    <property type="match status" value="1"/>
</dbReference>
<accession>A0A9D1D4K6</accession>
<dbReference type="PANTHER" id="PTHR43267">
    <property type="entry name" value="TRNA THREONYLCARBAMOYLADENOSINE DEHYDRATASE"/>
    <property type="match status" value="1"/>
</dbReference>
<reference evidence="3" key="1">
    <citation type="submission" date="2020-10" db="EMBL/GenBank/DDBJ databases">
        <authorList>
            <person name="Gilroy R."/>
        </authorList>
    </citation>
    <scope>NUCLEOTIDE SEQUENCE</scope>
    <source>
        <strain evidence="3">CHK180-2868</strain>
    </source>
</reference>
<dbReference type="GO" id="GO:0061503">
    <property type="term" value="F:tRNA threonylcarbamoyladenosine dehydratase"/>
    <property type="evidence" value="ECO:0007669"/>
    <property type="project" value="TreeGrafter"/>
</dbReference>
<evidence type="ECO:0000313" key="3">
    <source>
        <dbReference type="EMBL" id="HIR05251.1"/>
    </source>
</evidence>
<dbReference type="Proteomes" id="UP000824250">
    <property type="component" value="Unassembled WGS sequence"/>
</dbReference>
<dbReference type="GO" id="GO:0008641">
    <property type="term" value="F:ubiquitin-like modifier activating enzyme activity"/>
    <property type="evidence" value="ECO:0007669"/>
    <property type="project" value="InterPro"/>
</dbReference>
<dbReference type="EMBL" id="DVGC01000027">
    <property type="protein sequence ID" value="HIR05251.1"/>
    <property type="molecule type" value="Genomic_DNA"/>
</dbReference>
<reference evidence="3" key="2">
    <citation type="journal article" date="2021" name="PeerJ">
        <title>Extensive microbial diversity within the chicken gut microbiome revealed by metagenomics and culture.</title>
        <authorList>
            <person name="Gilroy R."/>
            <person name="Ravi A."/>
            <person name="Getino M."/>
            <person name="Pursley I."/>
            <person name="Horton D.L."/>
            <person name="Alikhan N.F."/>
            <person name="Baker D."/>
            <person name="Gharbi K."/>
            <person name="Hall N."/>
            <person name="Watson M."/>
            <person name="Adriaenssens E.M."/>
            <person name="Foster-Nyarko E."/>
            <person name="Jarju S."/>
            <person name="Secka A."/>
            <person name="Antonio M."/>
            <person name="Oren A."/>
            <person name="Chaudhuri R.R."/>
            <person name="La Ragione R."/>
            <person name="Hildebrand F."/>
            <person name="Pallen M.J."/>
        </authorList>
    </citation>
    <scope>NUCLEOTIDE SEQUENCE</scope>
    <source>
        <strain evidence="3">CHK180-2868</strain>
    </source>
</reference>
<dbReference type="InterPro" id="IPR000594">
    <property type="entry name" value="ThiF_NAD_FAD-bd"/>
</dbReference>
<protein>
    <submittedName>
        <fullName evidence="3">tRNA threonylcarbamoyladenosine dehydratase</fullName>
    </submittedName>
</protein>
<evidence type="ECO:0000256" key="1">
    <source>
        <dbReference type="SAM" id="MobiDB-lite"/>
    </source>
</evidence>
<feature type="domain" description="THIF-type NAD/FAD binding fold" evidence="2">
    <location>
        <begin position="11"/>
        <end position="244"/>
    </location>
</feature>
<name>A0A9D1D4K6_9FIRM</name>
<gene>
    <name evidence="3" type="ORF">IAB28_04720</name>
</gene>
<dbReference type="InterPro" id="IPR045886">
    <property type="entry name" value="ThiF/MoeB/HesA"/>
</dbReference>
<dbReference type="GO" id="GO:0061504">
    <property type="term" value="P:cyclic threonylcarbamoyladenosine biosynthetic process"/>
    <property type="evidence" value="ECO:0007669"/>
    <property type="project" value="TreeGrafter"/>
</dbReference>
<feature type="compositionally biased region" description="Basic and acidic residues" evidence="1">
    <location>
        <begin position="198"/>
        <end position="210"/>
    </location>
</feature>
<dbReference type="Gene3D" id="3.40.50.720">
    <property type="entry name" value="NAD(P)-binding Rossmann-like Domain"/>
    <property type="match status" value="1"/>
</dbReference>